<dbReference type="Pfam" id="PF08354">
    <property type="entry name" value="Fas1-AflB-like_hel"/>
    <property type="match status" value="1"/>
</dbReference>
<dbReference type="PANTHER" id="PTHR10982">
    <property type="entry name" value="MALONYL COA-ACYL CARRIER PROTEIN TRANSACYLASE"/>
    <property type="match status" value="1"/>
</dbReference>
<evidence type="ECO:0000313" key="3">
    <source>
        <dbReference type="EMBL" id="EGZ21078.1"/>
    </source>
</evidence>
<evidence type="ECO:0000313" key="4">
    <source>
        <dbReference type="Proteomes" id="UP000002640"/>
    </source>
</evidence>
<dbReference type="GO" id="GO:0016740">
    <property type="term" value="F:transferase activity"/>
    <property type="evidence" value="ECO:0007669"/>
    <property type="project" value="UniProtKB-KW"/>
</dbReference>
<dbReference type="Gene3D" id="3.90.25.70">
    <property type="match status" value="1"/>
</dbReference>
<dbReference type="Gene3D" id="1.20.930.70">
    <property type="match status" value="1"/>
</dbReference>
<dbReference type="PANTHER" id="PTHR10982:SF21">
    <property type="entry name" value="FATTY ACID SYNTHASE SUBUNIT BETA"/>
    <property type="match status" value="1"/>
</dbReference>
<dbReference type="Proteomes" id="UP000002640">
    <property type="component" value="Unassembled WGS sequence"/>
</dbReference>
<dbReference type="Gene3D" id="3.40.366.10">
    <property type="entry name" value="Malonyl-Coenzyme A Acyl Carrier Protein, domain 2"/>
    <property type="match status" value="1"/>
</dbReference>
<dbReference type="InterPro" id="IPR013565">
    <property type="entry name" value="Fas1/AflB-like_central"/>
</dbReference>
<dbReference type="Gene3D" id="3.10.129.10">
    <property type="entry name" value="Hotdog Thioesterase"/>
    <property type="match status" value="1"/>
</dbReference>
<accession>G4Z7N9</accession>
<dbReference type="RefSeq" id="XP_009523795.1">
    <property type="nucleotide sequence ID" value="XM_009525500.1"/>
</dbReference>
<name>G4Z7N9_PHYSP</name>
<dbReference type="InterPro" id="IPR050830">
    <property type="entry name" value="Fungal_FAS"/>
</dbReference>
<keyword evidence="1" id="KW-0808">Transferase</keyword>
<dbReference type="SMR" id="G4Z7N9"/>
<gene>
    <name evidence="3" type="ORF">PHYSODRAFT_259666</name>
</gene>
<dbReference type="SUPFAM" id="SSF54637">
    <property type="entry name" value="Thioesterase/thiol ester dehydrase-isomerase"/>
    <property type="match status" value="1"/>
</dbReference>
<organism evidence="3 4">
    <name type="scientific">Phytophthora sojae (strain P6497)</name>
    <name type="common">Soybean stem and root rot agent</name>
    <name type="synonym">Phytophthora megasperma f. sp. glycines</name>
    <dbReference type="NCBI Taxonomy" id="1094619"/>
    <lineage>
        <taxon>Eukaryota</taxon>
        <taxon>Sar</taxon>
        <taxon>Stramenopiles</taxon>
        <taxon>Oomycota</taxon>
        <taxon>Peronosporomycetes</taxon>
        <taxon>Peronosporales</taxon>
        <taxon>Peronosporaceae</taxon>
        <taxon>Phytophthora</taxon>
    </lineage>
</organism>
<evidence type="ECO:0000256" key="1">
    <source>
        <dbReference type="ARBA" id="ARBA00022679"/>
    </source>
</evidence>
<feature type="domain" description="Fatty acid synthase beta subunit AflB /Fas1-like central" evidence="2">
    <location>
        <begin position="6"/>
        <end position="106"/>
    </location>
</feature>
<dbReference type="GeneID" id="20639104"/>
<dbReference type="GO" id="GO:0004318">
    <property type="term" value="F:enoyl-[acyl-carrier-protein] reductase (NADH) activity"/>
    <property type="evidence" value="ECO:0007669"/>
    <property type="project" value="InterPro"/>
</dbReference>
<dbReference type="KEGG" id="psoj:PHYSODRAFT_259666"/>
<dbReference type="InterPro" id="IPR029069">
    <property type="entry name" value="HotDog_dom_sf"/>
</dbReference>
<dbReference type="AlphaFoldDB" id="G4Z7N9"/>
<protein>
    <recommendedName>
        <fullName evidence="2">Fatty acid synthase beta subunit AflB /Fas1-like central domain-containing protein</fullName>
    </recommendedName>
</protein>
<reference evidence="3 4" key="1">
    <citation type="journal article" date="2006" name="Science">
        <title>Phytophthora genome sequences uncover evolutionary origins and mechanisms of pathogenesis.</title>
        <authorList>
            <person name="Tyler B.M."/>
            <person name="Tripathy S."/>
            <person name="Zhang X."/>
            <person name="Dehal P."/>
            <person name="Jiang R.H."/>
            <person name="Aerts A."/>
            <person name="Arredondo F.D."/>
            <person name="Baxter L."/>
            <person name="Bensasson D."/>
            <person name="Beynon J.L."/>
            <person name="Chapman J."/>
            <person name="Damasceno C.M."/>
            <person name="Dorrance A.E."/>
            <person name="Dou D."/>
            <person name="Dickerman A.W."/>
            <person name="Dubchak I.L."/>
            <person name="Garbelotto M."/>
            <person name="Gijzen M."/>
            <person name="Gordon S.G."/>
            <person name="Govers F."/>
            <person name="Grunwald N.J."/>
            <person name="Huang W."/>
            <person name="Ivors K.L."/>
            <person name="Jones R.W."/>
            <person name="Kamoun S."/>
            <person name="Krampis K."/>
            <person name="Lamour K.H."/>
            <person name="Lee M.K."/>
            <person name="McDonald W.H."/>
            <person name="Medina M."/>
            <person name="Meijer H.J."/>
            <person name="Nordberg E.K."/>
            <person name="Maclean D.J."/>
            <person name="Ospina-Giraldo M.D."/>
            <person name="Morris P.F."/>
            <person name="Phuntumart V."/>
            <person name="Putnam N.H."/>
            <person name="Rash S."/>
            <person name="Rose J.K."/>
            <person name="Sakihama Y."/>
            <person name="Salamov A.A."/>
            <person name="Savidor A."/>
            <person name="Scheuring C.F."/>
            <person name="Smith B.M."/>
            <person name="Sobral B.W."/>
            <person name="Terry A."/>
            <person name="Torto-Alalibo T.A."/>
            <person name="Win J."/>
            <person name="Xu Z."/>
            <person name="Zhang H."/>
            <person name="Grigoriev I.V."/>
            <person name="Rokhsar D.S."/>
            <person name="Boore J.L."/>
        </authorList>
    </citation>
    <scope>NUCLEOTIDE SEQUENCE [LARGE SCALE GENOMIC DNA]</scope>
    <source>
        <strain evidence="3 4">P6497</strain>
    </source>
</reference>
<dbReference type="InterPro" id="IPR001227">
    <property type="entry name" value="Ac_transferase_dom_sf"/>
</dbReference>
<dbReference type="InParanoid" id="G4Z7N9"/>
<evidence type="ECO:0000259" key="2">
    <source>
        <dbReference type="Pfam" id="PF08354"/>
    </source>
</evidence>
<dbReference type="EMBL" id="JH159153">
    <property type="protein sequence ID" value="EGZ21078.1"/>
    <property type="molecule type" value="Genomic_DNA"/>
</dbReference>
<dbReference type="STRING" id="1094619.G4Z7N9"/>
<keyword evidence="4" id="KW-1185">Reference proteome</keyword>
<sequence>MEGKPQCWVHGTYFSRANKHIKRTEERSRRMSSGALFDQSELKSNPRGTLSAFIAKYPSMVSTLLSLPDCDIFLELCRTGGKPVNFVPAITKDFKTWFKKASLATDESAIPSAEEWLAALAASVGDKDWLKALISSTHVVGHKYVIDAAGIRVFDRSIDISGPVIEIAKKDTASAVLVNEVCPSVAELKVGIVSMEMTFQHHPELLCSIHAKGSGFIDKVMAFYARFWVAIEDKKEDSITKEDIVAYRAALGLSADEVGAAADFFTIVSWRPLIKSVFTKEVKGNLLDLVHLKHSHRLLSSLKMSAMFIPGDDIPSTSNVGSLHIDDCSSAAGSKVEIGTVELKSNEVNESPGVAFLHQVQPADANAGGMFANGGSHVPEKPLERNVPTNALAYAVASRDLNPIHRSKYAAILGHLPKGKPIMHASVCFDSNVVDYDVNFDGMVYPGDKLFMQARHIGLDDGKIVLAVEVVNGFGERVVSTRAVMKQAPMAFVFSDQGSAAVNMGMDRYQDSSVARFGTVMVHKNTKSITVHFGDPVTGEVTPLLPEIDEDTESYSFSATDGLLFATQFSQPALSLGEYAGVGPHFMEEVMYKVVDGIEAASGKLLQILNFNIQQRQYVVDGENVNLETLSLALAGFKAVKSTAPEEVEKVIAESLAQTRARKKKCEQSGRPFTLSRGLATTPLVGIDVPSHSRELLGGVPSFRALLRTKFDLQVLERQLPLLVNRYIPNLVATPFSLEPVLTSLLLFQAGDCIHGPELWSTDGTRSGTTLVLDIRTGSTGSFPRYLMTFAGQGYEATKSPFLAEVLDPMQLQLTTKAHLAHLLVVELLAYQFASGVHRFVEIDPAPTLTNMALRTVQVGDFPSVPREILWYQRHREVVHFEEATSNISASEYARGLAAEAVAEALAAAAKAATASAPKAKAAPAAPAPVAAPVVVAPLAPVQAAPAPAPAAEDAPVAALHILRVLLAVRMNKRARKPWT</sequence>
<proteinExistence type="predicted"/>
<dbReference type="Gene3D" id="3.30.70.3330">
    <property type="match status" value="1"/>
</dbReference>